<comment type="similarity">
    <text evidence="2">Belongs to the histidine acid phosphatase family.</text>
</comment>
<evidence type="ECO:0000256" key="3">
    <source>
        <dbReference type="SAM" id="SignalP"/>
    </source>
</evidence>
<dbReference type="CDD" id="cd07061">
    <property type="entry name" value="HP_HAP_like"/>
    <property type="match status" value="1"/>
</dbReference>
<keyword evidence="5" id="KW-1185">Reference proteome</keyword>
<comment type="caution">
    <text evidence="4">The sequence shown here is derived from an EMBL/GenBank/DDBJ whole genome shotgun (WGS) entry which is preliminary data.</text>
</comment>
<dbReference type="EMBL" id="JBEUOH010000029">
    <property type="protein sequence ID" value="KAL0858850.1"/>
    <property type="molecule type" value="Genomic_DNA"/>
</dbReference>
<dbReference type="PROSITE" id="PS00778">
    <property type="entry name" value="HIS_ACID_PHOSPHAT_2"/>
    <property type="match status" value="1"/>
</dbReference>
<reference evidence="4 5" key="1">
    <citation type="submission" date="2024-06" db="EMBL/GenBank/DDBJ databases">
        <title>A chromosome-level genome assembly of beet webworm, Loxostege sticticalis.</title>
        <authorList>
            <person name="Zhang Y."/>
        </authorList>
    </citation>
    <scope>NUCLEOTIDE SEQUENCE [LARGE SCALE GENOMIC DNA]</scope>
    <source>
        <strain evidence="4">AQ026</strain>
        <tissue evidence="4">Whole body</tissue>
    </source>
</reference>
<feature type="signal peptide" evidence="3">
    <location>
        <begin position="1"/>
        <end position="17"/>
    </location>
</feature>
<evidence type="ECO:0008006" key="6">
    <source>
        <dbReference type="Google" id="ProtNLM"/>
    </source>
</evidence>
<keyword evidence="3" id="KW-0732">Signal</keyword>
<name>A0ABR3H212_LOXSC</name>
<gene>
    <name evidence="4" type="ORF">ABMA27_011302</name>
</gene>
<organism evidence="4 5">
    <name type="scientific">Loxostege sticticalis</name>
    <name type="common">Beet webworm moth</name>
    <dbReference type="NCBI Taxonomy" id="481309"/>
    <lineage>
        <taxon>Eukaryota</taxon>
        <taxon>Metazoa</taxon>
        <taxon>Ecdysozoa</taxon>
        <taxon>Arthropoda</taxon>
        <taxon>Hexapoda</taxon>
        <taxon>Insecta</taxon>
        <taxon>Pterygota</taxon>
        <taxon>Neoptera</taxon>
        <taxon>Endopterygota</taxon>
        <taxon>Lepidoptera</taxon>
        <taxon>Glossata</taxon>
        <taxon>Ditrysia</taxon>
        <taxon>Pyraloidea</taxon>
        <taxon>Crambidae</taxon>
        <taxon>Pyraustinae</taxon>
        <taxon>Loxostege</taxon>
    </lineage>
</organism>
<dbReference type="InterPro" id="IPR033379">
    <property type="entry name" value="Acid_Pase_AS"/>
</dbReference>
<protein>
    <recommendedName>
        <fullName evidence="6">Glucose-1-phosphatase</fullName>
    </recommendedName>
</protein>
<dbReference type="Gene3D" id="3.40.50.1240">
    <property type="entry name" value="Phosphoglycerate mutase-like"/>
    <property type="match status" value="2"/>
</dbReference>
<evidence type="ECO:0000256" key="1">
    <source>
        <dbReference type="ARBA" id="ARBA00000032"/>
    </source>
</evidence>
<dbReference type="Proteomes" id="UP001549920">
    <property type="component" value="Unassembled WGS sequence"/>
</dbReference>
<evidence type="ECO:0000313" key="5">
    <source>
        <dbReference type="Proteomes" id="UP001549920"/>
    </source>
</evidence>
<dbReference type="PANTHER" id="PTHR11567">
    <property type="entry name" value="ACID PHOSPHATASE-RELATED"/>
    <property type="match status" value="1"/>
</dbReference>
<feature type="chain" id="PRO_5046499167" description="Glucose-1-phosphatase" evidence="3">
    <location>
        <begin position="18"/>
        <end position="390"/>
    </location>
</feature>
<proteinExistence type="inferred from homology"/>
<dbReference type="InterPro" id="IPR029033">
    <property type="entry name" value="His_PPase_superfam"/>
</dbReference>
<dbReference type="SUPFAM" id="SSF53254">
    <property type="entry name" value="Phosphoglycerate mutase-like"/>
    <property type="match status" value="1"/>
</dbReference>
<dbReference type="InterPro" id="IPR000560">
    <property type="entry name" value="His_Pase_clade-2"/>
</dbReference>
<evidence type="ECO:0000313" key="4">
    <source>
        <dbReference type="EMBL" id="KAL0858850.1"/>
    </source>
</evidence>
<dbReference type="Pfam" id="PF00328">
    <property type="entry name" value="His_Phos_2"/>
    <property type="match status" value="1"/>
</dbReference>
<evidence type="ECO:0000256" key="2">
    <source>
        <dbReference type="ARBA" id="ARBA00005375"/>
    </source>
</evidence>
<comment type="catalytic activity">
    <reaction evidence="1">
        <text>a phosphate monoester + H2O = an alcohol + phosphate</text>
        <dbReference type="Rhea" id="RHEA:15017"/>
        <dbReference type="ChEBI" id="CHEBI:15377"/>
        <dbReference type="ChEBI" id="CHEBI:30879"/>
        <dbReference type="ChEBI" id="CHEBI:43474"/>
        <dbReference type="ChEBI" id="CHEBI:67140"/>
        <dbReference type="EC" id="3.1.3.2"/>
    </reaction>
</comment>
<sequence length="390" mass="44993">MAGSAFLFLNLAVLAASMEFQQVFILSRHNIRAPLAEDLQRTTTLQWPEWNVPATYLTEKGIAVEEKMGEYFSQWLKNEGLFTDGCPNADEVYIYSNNKQRTIKTANAFSRSAFKNCNVSTHYQNNDHLDLIFAPILKNTTESFKEDWITHMQAKINNLYYLKDAYAILHRIVDIENSDLCKQKILCDFITKDVVVYTIGEEPNIKGPLAVGNSIVDFFLMSYYDGMPMENVAWGKLTQEEDWEKLLQITRENQNVRFNHSYLSKDISRPMLKFMRDEILKTPAPKFTMLVGHDSNLNSVMAALEFDEYSLTGQLEKTPVGGKIVFQKWRDIDSNLYLKIEYVYYSMEQLRHGTKLDSPLSATLQIKNCNVNQDGFCPWSDFVKVLSSLY</sequence>
<dbReference type="InterPro" id="IPR050645">
    <property type="entry name" value="Histidine_acid_phosphatase"/>
</dbReference>
<dbReference type="PANTHER" id="PTHR11567:SF135">
    <property type="entry name" value="GLUCOSE-1-PHOSPHATASE"/>
    <property type="match status" value="1"/>
</dbReference>
<accession>A0ABR3H212</accession>